<dbReference type="InterPro" id="IPR027110">
    <property type="entry name" value="PDHB_mito-type"/>
</dbReference>
<dbReference type="SMART" id="SM00861">
    <property type="entry name" value="Transket_pyr"/>
    <property type="match status" value="1"/>
</dbReference>
<dbReference type="InterPro" id="IPR005475">
    <property type="entry name" value="Transketolase-like_Pyr-bd"/>
</dbReference>
<evidence type="ECO:0000256" key="6">
    <source>
        <dbReference type="RuleBase" id="RU364074"/>
    </source>
</evidence>
<keyword evidence="9" id="KW-1185">Reference proteome</keyword>
<gene>
    <name evidence="8" type="primary">PDHB1_2</name>
    <name evidence="8" type="ORF">KIN20_009949</name>
</gene>
<reference evidence="8" key="1">
    <citation type="submission" date="2021-06" db="EMBL/GenBank/DDBJ databases">
        <title>Parelaphostrongylus tenuis whole genome reference sequence.</title>
        <authorList>
            <person name="Garwood T.J."/>
            <person name="Larsen P.A."/>
            <person name="Fountain-Jones N.M."/>
            <person name="Garbe J.R."/>
            <person name="Macchietto M.G."/>
            <person name="Kania S.A."/>
            <person name="Gerhold R.W."/>
            <person name="Richards J.E."/>
            <person name="Wolf T.M."/>
        </authorList>
    </citation>
    <scope>NUCLEOTIDE SEQUENCE</scope>
    <source>
        <strain evidence="8">MNPRO001-30</strain>
        <tissue evidence="8">Meninges</tissue>
    </source>
</reference>
<evidence type="ECO:0000313" key="8">
    <source>
        <dbReference type="EMBL" id="KAJ1353341.1"/>
    </source>
</evidence>
<dbReference type="GO" id="GO:0006086">
    <property type="term" value="P:pyruvate decarboxylation to acetyl-CoA"/>
    <property type="evidence" value="ECO:0007669"/>
    <property type="project" value="InterPro"/>
</dbReference>
<evidence type="ECO:0000313" key="9">
    <source>
        <dbReference type="Proteomes" id="UP001196413"/>
    </source>
</evidence>
<sequence length="157" mass="17208">MALRSSMRYAIGGGLFGSSRRRVFTFAQAITVRDAINQALNEEIKNDDRVFLIGEEIARAGGAYSVTKGLWKKYGDDRVIDSPITEMGFTGLAVGAGFTGLRPVCEFMTFNFAMQSIDHIINSAAKTYYMSAGKVFPKNGCCVHCSHVVKEDSFQAL</sequence>
<dbReference type="GO" id="GO:0004739">
    <property type="term" value="F:pyruvate dehydrogenase (acetyl-transferring) activity"/>
    <property type="evidence" value="ECO:0007669"/>
    <property type="project" value="UniProtKB-UniRule"/>
</dbReference>
<protein>
    <recommendedName>
        <fullName evidence="6">Pyruvate dehydrogenase E1 component subunit beta</fullName>
        <ecNumber evidence="6">1.2.4.1</ecNumber>
    </recommendedName>
</protein>
<dbReference type="Proteomes" id="UP001196413">
    <property type="component" value="Unassembled WGS sequence"/>
</dbReference>
<keyword evidence="6 8" id="KW-0670">Pyruvate</keyword>
<dbReference type="PANTHER" id="PTHR11624">
    <property type="entry name" value="DEHYDROGENASE RELATED"/>
    <property type="match status" value="1"/>
</dbReference>
<evidence type="ECO:0000256" key="1">
    <source>
        <dbReference type="ARBA" id="ARBA00001964"/>
    </source>
</evidence>
<comment type="catalytic activity">
    <reaction evidence="6">
        <text>N(6)-[(R)-lipoyl]-L-lysyl-[protein] + pyruvate + H(+) = N(6)-[(R)-S(8)-acetyldihydrolipoyl]-L-lysyl-[protein] + CO2</text>
        <dbReference type="Rhea" id="RHEA:19189"/>
        <dbReference type="Rhea" id="RHEA-COMP:10474"/>
        <dbReference type="Rhea" id="RHEA-COMP:10478"/>
        <dbReference type="ChEBI" id="CHEBI:15361"/>
        <dbReference type="ChEBI" id="CHEBI:15378"/>
        <dbReference type="ChEBI" id="CHEBI:16526"/>
        <dbReference type="ChEBI" id="CHEBI:83099"/>
        <dbReference type="ChEBI" id="CHEBI:83111"/>
        <dbReference type="EC" id="1.2.4.1"/>
    </reaction>
</comment>
<dbReference type="SUPFAM" id="SSF52518">
    <property type="entry name" value="Thiamin diphosphate-binding fold (THDP-binding)"/>
    <property type="match status" value="1"/>
</dbReference>
<comment type="cofactor">
    <cofactor evidence="1 6">
        <name>thiamine diphosphate</name>
        <dbReference type="ChEBI" id="CHEBI:58937"/>
    </cofactor>
</comment>
<keyword evidence="3 6" id="KW-0560">Oxidoreductase</keyword>
<dbReference type="EMBL" id="JAHQIW010001688">
    <property type="protein sequence ID" value="KAJ1353341.1"/>
    <property type="molecule type" value="Genomic_DNA"/>
</dbReference>
<accession>A0AAD5MSL2</accession>
<dbReference type="EC" id="1.2.4.1" evidence="6"/>
<proteinExistence type="predicted"/>
<evidence type="ECO:0000259" key="7">
    <source>
        <dbReference type="SMART" id="SM00861"/>
    </source>
</evidence>
<organism evidence="8 9">
    <name type="scientific">Parelaphostrongylus tenuis</name>
    <name type="common">Meningeal worm</name>
    <dbReference type="NCBI Taxonomy" id="148309"/>
    <lineage>
        <taxon>Eukaryota</taxon>
        <taxon>Metazoa</taxon>
        <taxon>Ecdysozoa</taxon>
        <taxon>Nematoda</taxon>
        <taxon>Chromadorea</taxon>
        <taxon>Rhabditida</taxon>
        <taxon>Rhabditina</taxon>
        <taxon>Rhabditomorpha</taxon>
        <taxon>Strongyloidea</taxon>
        <taxon>Metastrongylidae</taxon>
        <taxon>Parelaphostrongylus</taxon>
    </lineage>
</organism>
<evidence type="ECO:0000256" key="2">
    <source>
        <dbReference type="ARBA" id="ARBA00004173"/>
    </source>
</evidence>
<feature type="domain" description="Transketolase-like pyrimidine-binding" evidence="7">
    <location>
        <begin position="30"/>
        <end position="157"/>
    </location>
</feature>
<dbReference type="GO" id="GO:0005739">
    <property type="term" value="C:mitochondrion"/>
    <property type="evidence" value="ECO:0007669"/>
    <property type="project" value="UniProtKB-SubCell"/>
</dbReference>
<keyword evidence="4 6" id="KW-0786">Thiamine pyrophosphate</keyword>
<dbReference type="PANTHER" id="PTHR11624:SF96">
    <property type="entry name" value="PYRUVATE DEHYDROGENASE E1 COMPONENT SUBUNIT BETA, MITOCHONDRIAL"/>
    <property type="match status" value="1"/>
</dbReference>
<dbReference type="AlphaFoldDB" id="A0AAD5MSL2"/>
<evidence type="ECO:0000256" key="3">
    <source>
        <dbReference type="ARBA" id="ARBA00023002"/>
    </source>
</evidence>
<comment type="function">
    <text evidence="6">The pyruvate dehydrogenase complex catalyzes the overall conversion of pyruvate to acetyl-CoA and CO2.</text>
</comment>
<keyword evidence="5" id="KW-0496">Mitochondrion</keyword>
<comment type="subcellular location">
    <subcellularLocation>
        <location evidence="2">Mitochondrion</location>
    </subcellularLocation>
</comment>
<name>A0AAD5MSL2_PARTN</name>
<evidence type="ECO:0000256" key="4">
    <source>
        <dbReference type="ARBA" id="ARBA00023052"/>
    </source>
</evidence>
<comment type="caution">
    <text evidence="8">The sequence shown here is derived from an EMBL/GenBank/DDBJ whole genome shotgun (WGS) entry which is preliminary data.</text>
</comment>
<evidence type="ECO:0000256" key="5">
    <source>
        <dbReference type="ARBA" id="ARBA00023128"/>
    </source>
</evidence>
<dbReference type="InterPro" id="IPR029061">
    <property type="entry name" value="THDP-binding"/>
</dbReference>
<dbReference type="Pfam" id="PF02779">
    <property type="entry name" value="Transket_pyr"/>
    <property type="match status" value="1"/>
</dbReference>
<dbReference type="Gene3D" id="3.40.50.970">
    <property type="match status" value="1"/>
</dbReference>